<name>A0ABZ2XGC7_9RHOO</name>
<dbReference type="EMBL" id="CP151406">
    <property type="protein sequence ID" value="WZJ20564.1"/>
    <property type="molecule type" value="Genomic_DNA"/>
</dbReference>
<accession>A0ABZ2XGC7</accession>
<organism evidence="1 2">
    <name type="scientific">Azonexus hydrophilus</name>
    <dbReference type="NCBI Taxonomy" id="418702"/>
    <lineage>
        <taxon>Bacteria</taxon>
        <taxon>Pseudomonadati</taxon>
        <taxon>Pseudomonadota</taxon>
        <taxon>Betaproteobacteria</taxon>
        <taxon>Rhodocyclales</taxon>
        <taxon>Azonexaceae</taxon>
        <taxon>Azonexus</taxon>
    </lineage>
</organism>
<protein>
    <recommendedName>
        <fullName evidence="3">Replication protein O</fullName>
    </recommendedName>
</protein>
<dbReference type="RefSeq" id="WP_341743238.1">
    <property type="nucleotide sequence ID" value="NZ_CP151406.1"/>
</dbReference>
<evidence type="ECO:0000313" key="2">
    <source>
        <dbReference type="Proteomes" id="UP001479520"/>
    </source>
</evidence>
<evidence type="ECO:0008006" key="3">
    <source>
        <dbReference type="Google" id="ProtNLM"/>
    </source>
</evidence>
<evidence type="ECO:0000313" key="1">
    <source>
        <dbReference type="EMBL" id="WZJ20564.1"/>
    </source>
</evidence>
<sequence>MKELLQQLLARPIAFHPALARAAGGAAAGLFLSQLFYWCDKGGHPDGWIYKDADEWERETCLTRAEQRTARNILRGKGLIEESDVRKLKINQFGSTLAYRINWANLEAALIAAQPGKKDAA</sequence>
<reference evidence="1 2" key="1">
    <citation type="submission" date="2024-04" db="EMBL/GenBank/DDBJ databases">
        <title>Dissimilatory iodate-reducing microorganisms contribute to the enrichment of iodine in groundwater.</title>
        <authorList>
            <person name="Jiang Z."/>
        </authorList>
    </citation>
    <scope>NUCLEOTIDE SEQUENCE [LARGE SCALE GENOMIC DNA]</scope>
    <source>
        <strain evidence="1 2">NCP973</strain>
    </source>
</reference>
<proteinExistence type="predicted"/>
<dbReference type="Proteomes" id="UP001479520">
    <property type="component" value="Chromosome"/>
</dbReference>
<keyword evidence="2" id="KW-1185">Reference proteome</keyword>
<gene>
    <name evidence="1" type="ORF">AADV58_11430</name>
</gene>